<sequence length="103" mass="11928">MKLSSNIEPVLVLLFPVLFVLDWFDRGAGLWRTAPLACRACRTAFFSRSTVLRWTAWNAVRAAVNSSTNRSHCIFRCRSLQLARSFSWLVVSVISCWVYDRIW</sequence>
<accession>A0A2M4B2G5</accession>
<dbReference type="EMBL" id="GGFK01013904">
    <property type="protein sequence ID" value="MBW47225.1"/>
    <property type="molecule type" value="Transcribed_RNA"/>
</dbReference>
<evidence type="ECO:0000313" key="1">
    <source>
        <dbReference type="EMBL" id="MBW47225.1"/>
    </source>
</evidence>
<dbReference type="AlphaFoldDB" id="A0A2M4B2G5"/>
<reference evidence="1" key="1">
    <citation type="submission" date="2018-01" db="EMBL/GenBank/DDBJ databases">
        <title>An insight into the sialome of Amazonian anophelines.</title>
        <authorList>
            <person name="Ribeiro J.M."/>
            <person name="Scarpassa V."/>
            <person name="Calvo E."/>
        </authorList>
    </citation>
    <scope>NUCLEOTIDE SEQUENCE</scope>
    <source>
        <tissue evidence="1">Salivary glands</tissue>
    </source>
</reference>
<organism evidence="1">
    <name type="scientific">Anopheles triannulatus</name>
    <dbReference type="NCBI Taxonomy" id="58253"/>
    <lineage>
        <taxon>Eukaryota</taxon>
        <taxon>Metazoa</taxon>
        <taxon>Ecdysozoa</taxon>
        <taxon>Arthropoda</taxon>
        <taxon>Hexapoda</taxon>
        <taxon>Insecta</taxon>
        <taxon>Pterygota</taxon>
        <taxon>Neoptera</taxon>
        <taxon>Endopterygota</taxon>
        <taxon>Diptera</taxon>
        <taxon>Nematocera</taxon>
        <taxon>Culicoidea</taxon>
        <taxon>Culicidae</taxon>
        <taxon>Anophelinae</taxon>
        <taxon>Anopheles</taxon>
    </lineage>
</organism>
<name>A0A2M4B2G5_9DIPT</name>
<protein>
    <submittedName>
        <fullName evidence="1">Putative secreted protein</fullName>
    </submittedName>
</protein>
<proteinExistence type="predicted"/>